<name>A0AAE0FLJ0_9CHLO</name>
<evidence type="ECO:0000313" key="1">
    <source>
        <dbReference type="EMBL" id="KAK3261929.1"/>
    </source>
</evidence>
<keyword evidence="2" id="KW-1185">Reference proteome</keyword>
<evidence type="ECO:0000313" key="2">
    <source>
        <dbReference type="Proteomes" id="UP001190700"/>
    </source>
</evidence>
<gene>
    <name evidence="1" type="ORF">CYMTET_29193</name>
</gene>
<comment type="caution">
    <text evidence="1">The sequence shown here is derived from an EMBL/GenBank/DDBJ whole genome shotgun (WGS) entry which is preliminary data.</text>
</comment>
<sequence length="113" mass="12888">MKQESSLFEQKIKFHKIEKNGPQTRGDLWRFDANIWLIRAPLYLNVMVLPNYKRVLSQGEAIDALTDCQGMSAIFGGFAPSEIVTLSQELRMLRLDVRPSESIPPSYRCALTT</sequence>
<proteinExistence type="predicted"/>
<organism evidence="1 2">
    <name type="scientific">Cymbomonas tetramitiformis</name>
    <dbReference type="NCBI Taxonomy" id="36881"/>
    <lineage>
        <taxon>Eukaryota</taxon>
        <taxon>Viridiplantae</taxon>
        <taxon>Chlorophyta</taxon>
        <taxon>Pyramimonadophyceae</taxon>
        <taxon>Pyramimonadales</taxon>
        <taxon>Pyramimonadaceae</taxon>
        <taxon>Cymbomonas</taxon>
    </lineage>
</organism>
<accession>A0AAE0FLJ0</accession>
<dbReference type="Proteomes" id="UP001190700">
    <property type="component" value="Unassembled WGS sequence"/>
</dbReference>
<dbReference type="EMBL" id="LGRX02016554">
    <property type="protein sequence ID" value="KAK3261929.1"/>
    <property type="molecule type" value="Genomic_DNA"/>
</dbReference>
<dbReference type="AlphaFoldDB" id="A0AAE0FLJ0"/>
<reference evidence="1 2" key="1">
    <citation type="journal article" date="2015" name="Genome Biol. Evol.">
        <title>Comparative Genomics of a Bacterivorous Green Alga Reveals Evolutionary Causalities and Consequences of Phago-Mixotrophic Mode of Nutrition.</title>
        <authorList>
            <person name="Burns J.A."/>
            <person name="Paasch A."/>
            <person name="Narechania A."/>
            <person name="Kim E."/>
        </authorList>
    </citation>
    <scope>NUCLEOTIDE SEQUENCE [LARGE SCALE GENOMIC DNA]</scope>
    <source>
        <strain evidence="1 2">PLY_AMNH</strain>
    </source>
</reference>
<protein>
    <submittedName>
        <fullName evidence="1">Uncharacterized protein</fullName>
    </submittedName>
</protein>